<sequence length="114" mass="13070">MGQKSCTKECGCMLTFSAWERVFVRVVILRAIMITHIALSTWRVADVMQNNAFWFLALMCVIVLIKDGLELRKNCEKQCQNKGCKKQCEPPVEYNDTTSKRKPYGEQNTTDASE</sequence>
<keyword evidence="2" id="KW-0812">Transmembrane</keyword>
<dbReference type="Proteomes" id="UP001164746">
    <property type="component" value="Chromosome 2"/>
</dbReference>
<dbReference type="EMBL" id="CP111013">
    <property type="protein sequence ID" value="WAQ95868.1"/>
    <property type="molecule type" value="Genomic_DNA"/>
</dbReference>
<evidence type="ECO:0000256" key="1">
    <source>
        <dbReference type="SAM" id="MobiDB-lite"/>
    </source>
</evidence>
<feature type="transmembrane region" description="Helical" evidence="2">
    <location>
        <begin position="22"/>
        <end position="45"/>
    </location>
</feature>
<name>A0ABY7DGT1_MYAAR</name>
<keyword evidence="5" id="KW-1185">Reference proteome</keyword>
<reference evidence="4" key="1">
    <citation type="submission" date="2022-11" db="EMBL/GenBank/DDBJ databases">
        <title>Centuries of genome instability and evolution in soft-shell clam transmissible cancer (bioRxiv).</title>
        <authorList>
            <person name="Hart S.F.M."/>
            <person name="Yonemitsu M.A."/>
            <person name="Giersch R.M."/>
            <person name="Beal B.F."/>
            <person name="Arriagada G."/>
            <person name="Davis B.W."/>
            <person name="Ostrander E.A."/>
            <person name="Goff S.P."/>
            <person name="Metzger M.J."/>
        </authorList>
    </citation>
    <scope>NUCLEOTIDE SEQUENCE</scope>
    <source>
        <strain evidence="4">MELC-2E11</strain>
        <tissue evidence="4">Siphon/mantle</tissue>
    </source>
</reference>
<keyword evidence="2" id="KW-0472">Membrane</keyword>
<proteinExistence type="predicted"/>
<protein>
    <submittedName>
        <fullName evidence="4">Uncharacterized protein</fullName>
    </submittedName>
</protein>
<feature type="region of interest" description="Disordered" evidence="1">
    <location>
        <begin position="83"/>
        <end position="114"/>
    </location>
</feature>
<dbReference type="EMBL" id="CP111013">
    <property type="protein sequence ID" value="WAQ95912.1"/>
    <property type="molecule type" value="Genomic_DNA"/>
</dbReference>
<evidence type="ECO:0000313" key="4">
    <source>
        <dbReference type="EMBL" id="WAQ95912.1"/>
    </source>
</evidence>
<gene>
    <name evidence="3" type="ORF">MAR_028558</name>
    <name evidence="4" type="ORF">MAR_028602</name>
</gene>
<feature type="transmembrane region" description="Helical" evidence="2">
    <location>
        <begin position="51"/>
        <end position="69"/>
    </location>
</feature>
<organism evidence="4 5">
    <name type="scientific">Mya arenaria</name>
    <name type="common">Soft-shell clam</name>
    <dbReference type="NCBI Taxonomy" id="6604"/>
    <lineage>
        <taxon>Eukaryota</taxon>
        <taxon>Metazoa</taxon>
        <taxon>Spiralia</taxon>
        <taxon>Lophotrochozoa</taxon>
        <taxon>Mollusca</taxon>
        <taxon>Bivalvia</taxon>
        <taxon>Autobranchia</taxon>
        <taxon>Heteroconchia</taxon>
        <taxon>Euheterodonta</taxon>
        <taxon>Imparidentia</taxon>
        <taxon>Neoheterodontei</taxon>
        <taxon>Myida</taxon>
        <taxon>Myoidea</taxon>
        <taxon>Myidae</taxon>
        <taxon>Mya</taxon>
    </lineage>
</organism>
<accession>A0ABY7DGT1</accession>
<evidence type="ECO:0000313" key="5">
    <source>
        <dbReference type="Proteomes" id="UP001164746"/>
    </source>
</evidence>
<evidence type="ECO:0000313" key="3">
    <source>
        <dbReference type="EMBL" id="WAQ95868.1"/>
    </source>
</evidence>
<keyword evidence="2" id="KW-1133">Transmembrane helix</keyword>
<evidence type="ECO:0000256" key="2">
    <source>
        <dbReference type="SAM" id="Phobius"/>
    </source>
</evidence>
<feature type="non-terminal residue" evidence="4">
    <location>
        <position position="114"/>
    </location>
</feature>